<dbReference type="PROSITE" id="PS50157">
    <property type="entry name" value="ZINC_FINGER_C2H2_2"/>
    <property type="match status" value="6"/>
</dbReference>
<dbReference type="Gene3D" id="3.30.160.60">
    <property type="entry name" value="Classic Zinc Finger"/>
    <property type="match status" value="9"/>
</dbReference>
<evidence type="ECO:0000256" key="4">
    <source>
        <dbReference type="ARBA" id="ARBA00022771"/>
    </source>
</evidence>
<reference evidence="10" key="1">
    <citation type="submission" date="2020-05" db="UniProtKB">
        <authorList>
            <consortium name="EnsemblMetazoa"/>
        </authorList>
    </citation>
    <scope>IDENTIFICATION</scope>
    <source>
        <strain evidence="10">Jacobina</strain>
    </source>
</reference>
<dbReference type="EnsemblMetazoa" id="LLOJ000470-RA">
    <property type="protein sequence ID" value="LLOJ000470-PA"/>
    <property type="gene ID" value="LLOJ000470"/>
</dbReference>
<dbReference type="VEuPathDB" id="VectorBase:LLOJ000470"/>
<dbReference type="InterPro" id="IPR013087">
    <property type="entry name" value="Znf_C2H2_type"/>
</dbReference>
<feature type="compositionally biased region" description="Acidic residues" evidence="8">
    <location>
        <begin position="772"/>
        <end position="781"/>
    </location>
</feature>
<dbReference type="GO" id="GO:0008270">
    <property type="term" value="F:zinc ion binding"/>
    <property type="evidence" value="ECO:0007669"/>
    <property type="project" value="UniProtKB-KW"/>
</dbReference>
<feature type="compositionally biased region" description="Acidic residues" evidence="8">
    <location>
        <begin position="23"/>
        <end position="32"/>
    </location>
</feature>
<dbReference type="PROSITE" id="PS00028">
    <property type="entry name" value="ZINC_FINGER_C2H2_1"/>
    <property type="match status" value="4"/>
</dbReference>
<dbReference type="EMBL" id="AJWK01001899">
    <property type="status" value="NOT_ANNOTATED_CDS"/>
    <property type="molecule type" value="Genomic_DNA"/>
</dbReference>
<organism evidence="10 11">
    <name type="scientific">Lutzomyia longipalpis</name>
    <name type="common">Sand fly</name>
    <dbReference type="NCBI Taxonomy" id="7200"/>
    <lineage>
        <taxon>Eukaryota</taxon>
        <taxon>Metazoa</taxon>
        <taxon>Ecdysozoa</taxon>
        <taxon>Arthropoda</taxon>
        <taxon>Hexapoda</taxon>
        <taxon>Insecta</taxon>
        <taxon>Pterygota</taxon>
        <taxon>Neoptera</taxon>
        <taxon>Endopterygota</taxon>
        <taxon>Diptera</taxon>
        <taxon>Nematocera</taxon>
        <taxon>Psychodoidea</taxon>
        <taxon>Psychodidae</taxon>
        <taxon>Lutzomyia</taxon>
        <taxon>Lutzomyia</taxon>
    </lineage>
</organism>
<dbReference type="InterPro" id="IPR036236">
    <property type="entry name" value="Znf_C2H2_sf"/>
</dbReference>
<feature type="domain" description="C2H2-type" evidence="9">
    <location>
        <begin position="397"/>
        <end position="424"/>
    </location>
</feature>
<evidence type="ECO:0000256" key="8">
    <source>
        <dbReference type="SAM" id="MobiDB-lite"/>
    </source>
</evidence>
<dbReference type="PANTHER" id="PTHR24379">
    <property type="entry name" value="KRAB AND ZINC FINGER DOMAIN-CONTAINING"/>
    <property type="match status" value="1"/>
</dbReference>
<evidence type="ECO:0000259" key="9">
    <source>
        <dbReference type="PROSITE" id="PS50157"/>
    </source>
</evidence>
<name>A0A1B0C948_LUTLO</name>
<dbReference type="PANTHER" id="PTHR24379:SF127">
    <property type="entry name" value="BLOODY FINGERS-RELATED"/>
    <property type="match status" value="1"/>
</dbReference>
<feature type="region of interest" description="Disordered" evidence="8">
    <location>
        <begin position="914"/>
        <end position="950"/>
    </location>
</feature>
<evidence type="ECO:0000313" key="10">
    <source>
        <dbReference type="EnsemblMetazoa" id="LLOJ000470-PA"/>
    </source>
</evidence>
<feature type="compositionally biased region" description="Basic and acidic residues" evidence="8">
    <location>
        <begin position="917"/>
        <end position="926"/>
    </location>
</feature>
<feature type="domain" description="C2H2-type" evidence="9">
    <location>
        <begin position="546"/>
        <end position="573"/>
    </location>
</feature>
<feature type="domain" description="C2H2-type" evidence="9">
    <location>
        <begin position="460"/>
        <end position="491"/>
    </location>
</feature>
<dbReference type="SMART" id="SM00355">
    <property type="entry name" value="ZnF_C2H2"/>
    <property type="match status" value="20"/>
</dbReference>
<keyword evidence="4 7" id="KW-0863">Zinc-finger</keyword>
<evidence type="ECO:0000256" key="1">
    <source>
        <dbReference type="ARBA" id="ARBA00004123"/>
    </source>
</evidence>
<feature type="region of interest" description="Disordered" evidence="8">
    <location>
        <begin position="751"/>
        <end position="804"/>
    </location>
</feature>
<dbReference type="FunFam" id="3.30.160.60:FF:000100">
    <property type="entry name" value="Zinc finger 45-like"/>
    <property type="match status" value="1"/>
</dbReference>
<feature type="domain" description="C2H2-type" evidence="9">
    <location>
        <begin position="656"/>
        <end position="683"/>
    </location>
</feature>
<feature type="region of interest" description="Disordered" evidence="8">
    <location>
        <begin position="23"/>
        <end position="78"/>
    </location>
</feature>
<dbReference type="Pfam" id="PF00096">
    <property type="entry name" value="zf-C2H2"/>
    <property type="match status" value="3"/>
</dbReference>
<dbReference type="VEuPathDB" id="VectorBase:LLONM1_006469"/>
<keyword evidence="11" id="KW-1185">Reference proteome</keyword>
<dbReference type="GO" id="GO:0000981">
    <property type="term" value="F:DNA-binding transcription factor activity, RNA polymerase II-specific"/>
    <property type="evidence" value="ECO:0007669"/>
    <property type="project" value="TreeGrafter"/>
</dbReference>
<comment type="subcellular location">
    <subcellularLocation>
        <location evidence="1">Nucleus</location>
    </subcellularLocation>
</comment>
<evidence type="ECO:0000256" key="6">
    <source>
        <dbReference type="ARBA" id="ARBA00023242"/>
    </source>
</evidence>
<dbReference type="FunFam" id="3.30.160.60:FF:000145">
    <property type="entry name" value="Zinc finger protein 574"/>
    <property type="match status" value="1"/>
</dbReference>
<feature type="domain" description="C2H2-type" evidence="9">
    <location>
        <begin position="956"/>
        <end position="983"/>
    </location>
</feature>
<feature type="compositionally biased region" description="Polar residues" evidence="8">
    <location>
        <begin position="47"/>
        <end position="62"/>
    </location>
</feature>
<evidence type="ECO:0000256" key="3">
    <source>
        <dbReference type="ARBA" id="ARBA00022737"/>
    </source>
</evidence>
<sequence>MAASYNQEGVVFDISIVKEEYEVQEWDEESNTNEDTMGDYPVHPKNIPSTSSGKRVLVNQSSRRQRGGSAIQPRSSSEDMEYITDLSLEEIVQKSLETMTRDKFFNCCVRFKRFKYNGPKDVRKHIVIHMRNRPSYPCQFCHKTFLWEDSQLRHQVRCSGMPMNGATDMEHPVFGNLVSSLTIDSSTDDVSSSQSYPSIVSSRRDNIPEHFSFQPSTNQSRRDRIIDLSEDSPTEENNSDALNFQTEVQRTSISCTKCPIKLNDKTAFEDHMRNHEMNKSTKYVCRYCGNKYKWVASWKQHEEICKQIKTKPKFSCQTCGNRYHEKVSLLGHKLTCRKIIKNYSAGVSGNTQPEKLSGERGANVSYPCGICGNTYKTMQIMRRHKRKCQAIEGTPKYSCDNCGNRFHRQVSMVHHKNVCSYQMAAFSKALKPENTTNAAADDQPEDVQNVSEGEYEAITLTCHTCSQTFINWTHLMSHQRNACTRVEGTQPYCCGFCKKGFNDEYCMDRHYRICANKFISQSPTIVPDNAQETPTTAIPSSLLNSFKCPQCRKEFTEKKVLEKHMIVHKPNRPRYSCEICGNMYLWKNDKENHKKQCAKMHKLPTLQCQYCQNKYHTDIALNGHMRFCKKAHKKTQENQSPSLHEDAYSNENLELLNCSICGKMFSKKDYLKIHIRTHTKPGSSFACDLCGNLYRNFQLLKTHRKECQDAEGVPKCVCLICGNRFHDEHSMEEHRKTCSIHNLTQTGIDSDSDFAMSSDETSVAQGVQDEPINLDDEESDKLEEPQGSSHDVAENPDEAPQTIQGNEENLTFDECLEKSLKTKTPDKFVNCCICQKRYKCACKSDFKDHMYTHFKDKLMFSCRYCGKKFHWKSRAYLHEAKCPKNTEKFTCGNCGSKFCDESSFKQHQGECIAPKPKAQDSCKDTAEENAEERDESDEFQGKSEDQTPTKSNQQLYRCKICSTEFKSRYLMVRHSIAHMQNMEYGRAIFSCISCGNRYLRKNEMRAHEKKCQIATTLPTFPCEICGNMYYTEDILRFHVKTCNGLPMAAFESIPAADKEASNEALN</sequence>
<feature type="compositionally biased region" description="Acidic residues" evidence="8">
    <location>
        <begin position="927"/>
        <end position="938"/>
    </location>
</feature>
<dbReference type="AlphaFoldDB" id="A0A1B0C948"/>
<evidence type="ECO:0000313" key="11">
    <source>
        <dbReference type="Proteomes" id="UP000092461"/>
    </source>
</evidence>
<keyword evidence="6" id="KW-0539">Nucleus</keyword>
<keyword evidence="5" id="KW-0862">Zinc</keyword>
<dbReference type="GO" id="GO:0000977">
    <property type="term" value="F:RNA polymerase II transcription regulatory region sequence-specific DNA binding"/>
    <property type="evidence" value="ECO:0007669"/>
    <property type="project" value="TreeGrafter"/>
</dbReference>
<dbReference type="GO" id="GO:0005634">
    <property type="term" value="C:nucleus"/>
    <property type="evidence" value="ECO:0007669"/>
    <property type="project" value="UniProtKB-SubCell"/>
</dbReference>
<proteinExistence type="predicted"/>
<evidence type="ECO:0000256" key="2">
    <source>
        <dbReference type="ARBA" id="ARBA00022723"/>
    </source>
</evidence>
<dbReference type="SUPFAM" id="SSF57667">
    <property type="entry name" value="beta-beta-alpha zinc fingers"/>
    <property type="match status" value="6"/>
</dbReference>
<evidence type="ECO:0000256" key="7">
    <source>
        <dbReference type="PROSITE-ProRule" id="PRU00042"/>
    </source>
</evidence>
<evidence type="ECO:0000256" key="5">
    <source>
        <dbReference type="ARBA" id="ARBA00022833"/>
    </source>
</evidence>
<keyword evidence="3" id="KW-0677">Repeat</keyword>
<dbReference type="Proteomes" id="UP000092461">
    <property type="component" value="Unassembled WGS sequence"/>
</dbReference>
<feature type="domain" description="C2H2-type" evidence="9">
    <location>
        <begin position="889"/>
        <end position="916"/>
    </location>
</feature>
<accession>A0A1B0C948</accession>
<protein>
    <recommendedName>
        <fullName evidence="9">C2H2-type domain-containing protein</fullName>
    </recommendedName>
</protein>
<keyword evidence="2" id="KW-0479">Metal-binding</keyword>